<reference evidence="2 3" key="1">
    <citation type="submission" date="2014-09" db="EMBL/GenBank/DDBJ databases">
        <authorList>
            <person name="Magalhaes I.L.F."/>
            <person name="Oliveira U."/>
            <person name="Santos F.R."/>
            <person name="Vidigal T.H.D.A."/>
            <person name="Brescovit A.D."/>
            <person name="Santos A.J."/>
        </authorList>
    </citation>
    <scope>NUCLEOTIDE SEQUENCE [LARGE SCALE GENOMIC DNA]</scope>
</reference>
<dbReference type="Proteomes" id="UP000054845">
    <property type="component" value="Unassembled WGS sequence"/>
</dbReference>
<keyword evidence="3" id="KW-1185">Reference proteome</keyword>
<protein>
    <submittedName>
        <fullName evidence="2">Uncharacterized protein</fullName>
    </submittedName>
</protein>
<accession>A0A0P1BCF5</accession>
<dbReference type="EMBL" id="CCYA01000192">
    <property type="protein sequence ID" value="CEH13049.1"/>
    <property type="molecule type" value="Genomic_DNA"/>
</dbReference>
<evidence type="ECO:0000313" key="2">
    <source>
        <dbReference type="EMBL" id="CEH13049.1"/>
    </source>
</evidence>
<evidence type="ECO:0000313" key="3">
    <source>
        <dbReference type="Proteomes" id="UP000054845"/>
    </source>
</evidence>
<name>A0A0P1BCF5_9BASI</name>
<evidence type="ECO:0000256" key="1">
    <source>
        <dbReference type="SAM" id="MobiDB-lite"/>
    </source>
</evidence>
<organism evidence="2 3">
    <name type="scientific">Ceraceosorus bombacis</name>
    <dbReference type="NCBI Taxonomy" id="401625"/>
    <lineage>
        <taxon>Eukaryota</taxon>
        <taxon>Fungi</taxon>
        <taxon>Dikarya</taxon>
        <taxon>Basidiomycota</taxon>
        <taxon>Ustilaginomycotina</taxon>
        <taxon>Exobasidiomycetes</taxon>
        <taxon>Ceraceosorales</taxon>
        <taxon>Ceraceosoraceae</taxon>
        <taxon>Ceraceosorus</taxon>
    </lineage>
</organism>
<proteinExistence type="predicted"/>
<feature type="region of interest" description="Disordered" evidence="1">
    <location>
        <begin position="20"/>
        <end position="53"/>
    </location>
</feature>
<sequence>MRQSEGDAVFNASLDPADALGSRRRVASRTELSNAGNDGSWPVPVAHSLPTPA</sequence>
<dbReference type="AlphaFoldDB" id="A0A0P1BCF5"/>